<sequence>MDISVTAANPIDVPAYHKDSNWSAAYHDQNFQHLLRTKASRIRPAVLLYFLTYIVLSGLAGFAPQIMNAKLIGSFSIGYALILLTYFVAWGVALWYVRVAEVEFDPLKDAAVKSIHMREMLR</sequence>
<proteinExistence type="predicted"/>
<evidence type="ECO:0000256" key="1">
    <source>
        <dbReference type="SAM" id="Phobius"/>
    </source>
</evidence>
<evidence type="ECO:0000313" key="3">
    <source>
        <dbReference type="Proteomes" id="UP000254343"/>
    </source>
</evidence>
<dbReference type="PANTHER" id="PTHR38441">
    <property type="entry name" value="INTEGRAL MEMBRANE PROTEIN-RELATED"/>
    <property type="match status" value="1"/>
</dbReference>
<feature type="transmembrane region" description="Helical" evidence="1">
    <location>
        <begin position="72"/>
        <end position="97"/>
    </location>
</feature>
<keyword evidence="1" id="KW-1133">Transmembrane helix</keyword>
<feature type="transmembrane region" description="Helical" evidence="1">
    <location>
        <begin position="46"/>
        <end position="66"/>
    </location>
</feature>
<name>A0A380W309_AFIFE</name>
<dbReference type="RefSeq" id="WP_002718112.1">
    <property type="nucleotide sequence ID" value="NZ_UFSI01000001.1"/>
</dbReference>
<dbReference type="InterPro" id="IPR007436">
    <property type="entry name" value="DUF485"/>
</dbReference>
<accession>A0A380W309</accession>
<protein>
    <submittedName>
        <fullName evidence="2">Protein of uncharacterized function, DUF485</fullName>
    </submittedName>
</protein>
<dbReference type="EMBL" id="UIGB01000001">
    <property type="protein sequence ID" value="SUU83332.1"/>
    <property type="molecule type" value="Genomic_DNA"/>
</dbReference>
<dbReference type="Proteomes" id="UP000254343">
    <property type="component" value="Unassembled WGS sequence"/>
</dbReference>
<dbReference type="PANTHER" id="PTHR38441:SF1">
    <property type="entry name" value="MEMBRANE PROTEIN"/>
    <property type="match status" value="1"/>
</dbReference>
<organism evidence="2 3">
    <name type="scientific">Afipia felis</name>
    <name type="common">Cat scratch disease bacillus</name>
    <dbReference type="NCBI Taxonomy" id="1035"/>
    <lineage>
        <taxon>Bacteria</taxon>
        <taxon>Pseudomonadati</taxon>
        <taxon>Pseudomonadota</taxon>
        <taxon>Alphaproteobacteria</taxon>
        <taxon>Hyphomicrobiales</taxon>
        <taxon>Nitrobacteraceae</taxon>
        <taxon>Afipia</taxon>
    </lineage>
</organism>
<dbReference type="Pfam" id="PF04341">
    <property type="entry name" value="DUF485"/>
    <property type="match status" value="1"/>
</dbReference>
<keyword evidence="1" id="KW-0472">Membrane</keyword>
<dbReference type="AlphaFoldDB" id="A0A380W309"/>
<reference evidence="2 3" key="1">
    <citation type="submission" date="2018-06" db="EMBL/GenBank/DDBJ databases">
        <authorList>
            <consortium name="Pathogen Informatics"/>
            <person name="Doyle S."/>
        </authorList>
    </citation>
    <scope>NUCLEOTIDE SEQUENCE [LARGE SCALE GENOMIC DNA]</scope>
    <source>
        <strain evidence="2 3">NCTC12722</strain>
    </source>
</reference>
<evidence type="ECO:0000313" key="2">
    <source>
        <dbReference type="EMBL" id="SUU83332.1"/>
    </source>
</evidence>
<keyword evidence="1" id="KW-0812">Transmembrane</keyword>
<dbReference type="OrthoDB" id="2886991at2"/>
<gene>
    <name evidence="2" type="ORF">NCTC12722_00495</name>
</gene>